<dbReference type="GO" id="GO:0046872">
    <property type="term" value="F:metal ion binding"/>
    <property type="evidence" value="ECO:0007669"/>
    <property type="project" value="TreeGrafter"/>
</dbReference>
<dbReference type="Gene3D" id="2.30.33.40">
    <property type="entry name" value="GroES chaperonin"/>
    <property type="match status" value="1"/>
</dbReference>
<dbReference type="Proteomes" id="UP000593576">
    <property type="component" value="Unassembled WGS sequence"/>
</dbReference>
<dbReference type="CDD" id="cd00320">
    <property type="entry name" value="cpn10"/>
    <property type="match status" value="1"/>
</dbReference>
<evidence type="ECO:0000256" key="1">
    <source>
        <dbReference type="ARBA" id="ARBA00006975"/>
    </source>
</evidence>
<dbReference type="GO" id="GO:0044183">
    <property type="term" value="F:protein folding chaperone"/>
    <property type="evidence" value="ECO:0007669"/>
    <property type="project" value="InterPro"/>
</dbReference>
<evidence type="ECO:0000313" key="3">
    <source>
        <dbReference type="EMBL" id="MBA0854289.1"/>
    </source>
</evidence>
<evidence type="ECO:0008006" key="5">
    <source>
        <dbReference type="Google" id="ProtNLM"/>
    </source>
</evidence>
<accession>A0A7J9L7B3</accession>
<dbReference type="InterPro" id="IPR037124">
    <property type="entry name" value="Chaperonin_GroES_sf"/>
</dbReference>
<gene>
    <name evidence="3" type="ORF">Goshw_028602</name>
</gene>
<name>A0A7J9L7B3_GOSSC</name>
<reference evidence="3 4" key="1">
    <citation type="journal article" date="2019" name="Genome Biol. Evol.">
        <title>Insights into the evolution of the New World diploid cottons (Gossypium, subgenus Houzingenia) based on genome sequencing.</title>
        <authorList>
            <person name="Grover C.E."/>
            <person name="Arick M.A. 2nd"/>
            <person name="Thrash A."/>
            <person name="Conover J.L."/>
            <person name="Sanders W.S."/>
            <person name="Peterson D.G."/>
            <person name="Frelichowski J.E."/>
            <person name="Scheffler J.A."/>
            <person name="Scheffler B.E."/>
            <person name="Wendel J.F."/>
        </authorList>
    </citation>
    <scope>NUCLEOTIDE SEQUENCE [LARGE SCALE GENOMIC DNA]</scope>
    <source>
        <strain evidence="3">1</strain>
        <tissue evidence="3">Leaf</tissue>
    </source>
</reference>
<proteinExistence type="inferred from homology"/>
<feature type="non-terminal residue" evidence="3">
    <location>
        <position position="133"/>
    </location>
</feature>
<evidence type="ECO:0000256" key="2">
    <source>
        <dbReference type="ARBA" id="ARBA00023186"/>
    </source>
</evidence>
<dbReference type="SUPFAM" id="SSF50129">
    <property type="entry name" value="GroES-like"/>
    <property type="match status" value="1"/>
</dbReference>
<dbReference type="GO" id="GO:0005524">
    <property type="term" value="F:ATP binding"/>
    <property type="evidence" value="ECO:0007669"/>
    <property type="project" value="InterPro"/>
</dbReference>
<dbReference type="PANTHER" id="PTHR10772">
    <property type="entry name" value="10 KDA HEAT SHOCK PROTEIN"/>
    <property type="match status" value="1"/>
</dbReference>
<dbReference type="Pfam" id="PF00166">
    <property type="entry name" value="Cpn10"/>
    <property type="match status" value="1"/>
</dbReference>
<protein>
    <recommendedName>
        <fullName evidence="5">10 kDa chaperonin</fullName>
    </recommendedName>
</protein>
<dbReference type="OrthoDB" id="184876at2759"/>
<dbReference type="EMBL" id="JABFAF010000004">
    <property type="protein sequence ID" value="MBA0854289.1"/>
    <property type="molecule type" value="Genomic_DNA"/>
</dbReference>
<organism evidence="3 4">
    <name type="scientific">Gossypium schwendimanii</name>
    <name type="common">Cotton</name>
    <dbReference type="NCBI Taxonomy" id="34291"/>
    <lineage>
        <taxon>Eukaryota</taxon>
        <taxon>Viridiplantae</taxon>
        <taxon>Streptophyta</taxon>
        <taxon>Embryophyta</taxon>
        <taxon>Tracheophyta</taxon>
        <taxon>Spermatophyta</taxon>
        <taxon>Magnoliopsida</taxon>
        <taxon>eudicotyledons</taxon>
        <taxon>Gunneridae</taxon>
        <taxon>Pentapetalae</taxon>
        <taxon>rosids</taxon>
        <taxon>malvids</taxon>
        <taxon>Malvales</taxon>
        <taxon>Malvaceae</taxon>
        <taxon>Malvoideae</taxon>
        <taxon>Gossypium</taxon>
    </lineage>
</organism>
<keyword evidence="2" id="KW-0143">Chaperone</keyword>
<comment type="caution">
    <text evidence="3">The sequence shown here is derived from an EMBL/GenBank/DDBJ whole genome shotgun (WGS) entry which is preliminary data.</text>
</comment>
<evidence type="ECO:0000313" key="4">
    <source>
        <dbReference type="Proteomes" id="UP000593576"/>
    </source>
</evidence>
<dbReference type="AlphaFoldDB" id="A0A7J9L7B3"/>
<dbReference type="GO" id="GO:0051087">
    <property type="term" value="F:protein-folding chaperone binding"/>
    <property type="evidence" value="ECO:0007669"/>
    <property type="project" value="TreeGrafter"/>
</dbReference>
<dbReference type="GO" id="GO:0005739">
    <property type="term" value="C:mitochondrion"/>
    <property type="evidence" value="ECO:0007669"/>
    <property type="project" value="TreeGrafter"/>
</dbReference>
<dbReference type="InterPro" id="IPR011032">
    <property type="entry name" value="GroES-like_sf"/>
</dbReference>
<sequence>MNSGKIVAVGPGAREKDGKFIPLNLKEGDTVLLPEYGGTEIKLGEKDSGLRIVSFWVSGLFEFDLGLSIQDWFDLVQVEISGFKVSGYLGFQFLLSLDHWKMFFLMMFELDWTGKLNRELVWRMALNWLDWKL</sequence>
<comment type="similarity">
    <text evidence="1">Belongs to the GroES chaperonin family.</text>
</comment>
<dbReference type="PANTHER" id="PTHR10772:SF0">
    <property type="entry name" value="10 KDA HEAT SHOCK PROTEIN, MITOCHONDRIAL"/>
    <property type="match status" value="1"/>
</dbReference>
<dbReference type="InterPro" id="IPR020818">
    <property type="entry name" value="Chaperonin_GroES"/>
</dbReference>
<keyword evidence="4" id="KW-1185">Reference proteome</keyword>
<dbReference type="GO" id="GO:0051082">
    <property type="term" value="F:unfolded protein binding"/>
    <property type="evidence" value="ECO:0007669"/>
    <property type="project" value="TreeGrafter"/>
</dbReference>